<protein>
    <submittedName>
        <fullName evidence="1">Uncharacterized protein</fullName>
    </submittedName>
</protein>
<accession>A0A0A9HZ92</accession>
<name>A0A0A9HZ92_ARUDO</name>
<reference evidence="1" key="1">
    <citation type="submission" date="2014-09" db="EMBL/GenBank/DDBJ databases">
        <authorList>
            <person name="Magalhaes I.L.F."/>
            <person name="Oliveira U."/>
            <person name="Santos F.R."/>
            <person name="Vidigal T.H.D.A."/>
            <person name="Brescovit A.D."/>
            <person name="Santos A.J."/>
        </authorList>
    </citation>
    <scope>NUCLEOTIDE SEQUENCE</scope>
    <source>
        <tissue evidence="1">Shoot tissue taken approximately 20 cm above the soil surface</tissue>
    </source>
</reference>
<dbReference type="EMBL" id="GBRH01159653">
    <property type="protein sequence ID" value="JAE38243.1"/>
    <property type="molecule type" value="Transcribed_RNA"/>
</dbReference>
<sequence length="13" mass="1512">MSHSTMTITVRFT</sequence>
<organism evidence="1">
    <name type="scientific">Arundo donax</name>
    <name type="common">Giant reed</name>
    <name type="synonym">Donax arundinaceus</name>
    <dbReference type="NCBI Taxonomy" id="35708"/>
    <lineage>
        <taxon>Eukaryota</taxon>
        <taxon>Viridiplantae</taxon>
        <taxon>Streptophyta</taxon>
        <taxon>Embryophyta</taxon>
        <taxon>Tracheophyta</taxon>
        <taxon>Spermatophyta</taxon>
        <taxon>Magnoliopsida</taxon>
        <taxon>Liliopsida</taxon>
        <taxon>Poales</taxon>
        <taxon>Poaceae</taxon>
        <taxon>PACMAD clade</taxon>
        <taxon>Arundinoideae</taxon>
        <taxon>Arundineae</taxon>
        <taxon>Arundo</taxon>
    </lineage>
</organism>
<proteinExistence type="predicted"/>
<evidence type="ECO:0000313" key="1">
    <source>
        <dbReference type="EMBL" id="JAE38243.1"/>
    </source>
</evidence>
<reference evidence="1" key="2">
    <citation type="journal article" date="2015" name="Data Brief">
        <title>Shoot transcriptome of the giant reed, Arundo donax.</title>
        <authorList>
            <person name="Barrero R.A."/>
            <person name="Guerrero F.D."/>
            <person name="Moolhuijzen P."/>
            <person name="Goolsby J.A."/>
            <person name="Tidwell J."/>
            <person name="Bellgard S.E."/>
            <person name="Bellgard M.I."/>
        </authorList>
    </citation>
    <scope>NUCLEOTIDE SEQUENCE</scope>
    <source>
        <tissue evidence="1">Shoot tissue taken approximately 20 cm above the soil surface</tissue>
    </source>
</reference>